<feature type="region of interest" description="Disordered" evidence="5">
    <location>
        <begin position="1"/>
        <end position="46"/>
    </location>
</feature>
<keyword evidence="4" id="KW-0687">Ribonucleoprotein</keyword>
<dbReference type="EMBL" id="CP104395">
    <property type="protein sequence ID" value="WEL19329.1"/>
    <property type="molecule type" value="Genomic_DNA"/>
</dbReference>
<name>A0ABY8CI20_9ARCH</name>
<evidence type="ECO:0000313" key="7">
    <source>
        <dbReference type="Proteomes" id="UP001218034"/>
    </source>
</evidence>
<sequence>MIRKTKDGRYTMKEQLDGEKTVTARPPKFSYPDKYGEYRRKTKRQN</sequence>
<organism evidence="6 7">
    <name type="scientific">Candidatus Nanohalococcus occultus</name>
    <dbReference type="NCBI Taxonomy" id="2978047"/>
    <lineage>
        <taxon>Archaea</taxon>
        <taxon>Candidatus Nanohalarchaeota</taxon>
        <taxon>Candidatus Nanohalarchaeota incertae sedis</taxon>
        <taxon>Candidatus Nanohalococcus</taxon>
    </lineage>
</organism>
<dbReference type="GeneID" id="90589738"/>
<dbReference type="Pfam" id="PF04135">
    <property type="entry name" value="Nop10p"/>
    <property type="match status" value="1"/>
</dbReference>
<evidence type="ECO:0000256" key="5">
    <source>
        <dbReference type="SAM" id="MobiDB-lite"/>
    </source>
</evidence>
<feature type="compositionally biased region" description="Basic and acidic residues" evidence="5">
    <location>
        <begin position="1"/>
        <end position="22"/>
    </location>
</feature>
<evidence type="ECO:0000256" key="2">
    <source>
        <dbReference type="ARBA" id="ARBA00022517"/>
    </source>
</evidence>
<dbReference type="RefSeq" id="WP_347722201.1">
    <property type="nucleotide sequence ID" value="NZ_CP104395.1"/>
</dbReference>
<keyword evidence="3" id="KW-0698">rRNA processing</keyword>
<accession>A0ABY8CI20</accession>
<evidence type="ECO:0000256" key="4">
    <source>
        <dbReference type="ARBA" id="ARBA00023274"/>
    </source>
</evidence>
<protein>
    <submittedName>
        <fullName evidence="6">rRNA maturation protein Nop10, contains Zn-ribbon domain</fullName>
    </submittedName>
</protein>
<dbReference type="SUPFAM" id="SSF144210">
    <property type="entry name" value="Nop10-like SnoRNP"/>
    <property type="match status" value="1"/>
</dbReference>
<dbReference type="InterPro" id="IPR007264">
    <property type="entry name" value="H/ACA_rnp_Nop10"/>
</dbReference>
<comment type="similarity">
    <text evidence="1">Belongs to the NOP10 family.</text>
</comment>
<keyword evidence="7" id="KW-1185">Reference proteome</keyword>
<evidence type="ECO:0000313" key="6">
    <source>
        <dbReference type="EMBL" id="WEL19329.1"/>
    </source>
</evidence>
<dbReference type="Gene3D" id="2.20.28.40">
    <property type="entry name" value="H/ACA ribonucleoprotein complex, subunit Nop10"/>
    <property type="match status" value="1"/>
</dbReference>
<gene>
    <name evidence="6" type="primary">nop10</name>
    <name evidence="6" type="ORF">SVXNc_0302</name>
</gene>
<evidence type="ECO:0000256" key="1">
    <source>
        <dbReference type="ARBA" id="ARBA00009462"/>
    </source>
</evidence>
<proteinExistence type="inferred from homology"/>
<reference evidence="6 7" key="1">
    <citation type="submission" date="2022-09" db="EMBL/GenBank/DDBJ databases">
        <title>Xylan utilization by haloarchaea-nanohaloarchaea associations.</title>
        <authorList>
            <person name="Yakimov M."/>
        </authorList>
    </citation>
    <scope>NUCLEOTIDE SEQUENCE [LARGE SCALE GENOMIC DNA]</scope>
    <source>
        <strain evidence="6 7">SVXNc</strain>
    </source>
</reference>
<dbReference type="InterPro" id="IPR036756">
    <property type="entry name" value="H/ACA_rnp_Nop10_sf"/>
</dbReference>
<keyword evidence="2" id="KW-0690">Ribosome biogenesis</keyword>
<evidence type="ECO:0000256" key="3">
    <source>
        <dbReference type="ARBA" id="ARBA00022552"/>
    </source>
</evidence>
<dbReference type="Proteomes" id="UP001218034">
    <property type="component" value="Chromosome"/>
</dbReference>